<dbReference type="OrthoDB" id="5512589at2759"/>
<keyword evidence="9" id="KW-0472">Membrane</keyword>
<reference evidence="11 12" key="1">
    <citation type="journal article" date="2008" name="Nature">
        <title>The Trichoplax genome and the nature of placozoans.</title>
        <authorList>
            <person name="Srivastava M."/>
            <person name="Begovic E."/>
            <person name="Chapman J."/>
            <person name="Putnam N.H."/>
            <person name="Hellsten U."/>
            <person name="Kawashima T."/>
            <person name="Kuo A."/>
            <person name="Mitros T."/>
            <person name="Salamov A."/>
            <person name="Carpenter M.L."/>
            <person name="Signorovitch A.Y."/>
            <person name="Moreno M.A."/>
            <person name="Kamm K."/>
            <person name="Grimwood J."/>
            <person name="Schmutz J."/>
            <person name="Shapiro H."/>
            <person name="Grigoriev I.V."/>
            <person name="Buss L.W."/>
            <person name="Schierwater B."/>
            <person name="Dellaporta S.L."/>
            <person name="Rokhsar D.S."/>
        </authorList>
    </citation>
    <scope>NUCLEOTIDE SEQUENCE [LARGE SCALE GENOMIC DNA]</scope>
    <source>
        <strain evidence="11 12">Grell-BS-1999</strain>
    </source>
</reference>
<evidence type="ECO:0000256" key="8">
    <source>
        <dbReference type="ARBA" id="ARBA00023034"/>
    </source>
</evidence>
<dbReference type="GO" id="GO:0000139">
    <property type="term" value="C:Golgi membrane"/>
    <property type="evidence" value="ECO:0000318"/>
    <property type="project" value="GO_Central"/>
</dbReference>
<dbReference type="InParanoid" id="B3SAG0"/>
<keyword evidence="12" id="KW-1185">Reference proteome</keyword>
<dbReference type="CTD" id="6758469"/>
<comment type="similarity">
    <text evidence="2 10">Belongs to the glycosyltransferase 31 family.</text>
</comment>
<proteinExistence type="inferred from homology"/>
<keyword evidence="6" id="KW-0735">Signal-anchor</keyword>
<dbReference type="HOGENOM" id="CLU_036849_6_1_1"/>
<keyword evidence="7" id="KW-1133">Transmembrane helix</keyword>
<evidence type="ECO:0000256" key="2">
    <source>
        <dbReference type="ARBA" id="ARBA00008661"/>
    </source>
</evidence>
<name>B3SAG0_TRIAD</name>
<comment type="subcellular location">
    <subcellularLocation>
        <location evidence="1 10">Golgi apparatus membrane</location>
        <topology evidence="1 10">Single-pass type II membrane protein</topology>
    </subcellularLocation>
</comment>
<dbReference type="Gene3D" id="3.90.550.50">
    <property type="match status" value="1"/>
</dbReference>
<dbReference type="InterPro" id="IPR002659">
    <property type="entry name" value="Glyco_trans_31"/>
</dbReference>
<evidence type="ECO:0000256" key="4">
    <source>
        <dbReference type="ARBA" id="ARBA00022679"/>
    </source>
</evidence>
<dbReference type="Pfam" id="PF01762">
    <property type="entry name" value="Galactosyl_T"/>
    <property type="match status" value="1"/>
</dbReference>
<accession>B3SAG0</accession>
<protein>
    <recommendedName>
        <fullName evidence="10">Hexosyltransferase</fullName>
        <ecNumber evidence="10">2.4.1.-</ecNumber>
    </recommendedName>
</protein>
<evidence type="ECO:0000313" key="12">
    <source>
        <dbReference type="Proteomes" id="UP000009022"/>
    </source>
</evidence>
<dbReference type="GO" id="GO:0016757">
    <property type="term" value="F:glycosyltransferase activity"/>
    <property type="evidence" value="ECO:0000318"/>
    <property type="project" value="GO_Central"/>
</dbReference>
<dbReference type="RefSeq" id="XP_002117203.1">
    <property type="nucleotide sequence ID" value="XM_002117167.1"/>
</dbReference>
<dbReference type="GeneID" id="6758469"/>
<evidence type="ECO:0000256" key="1">
    <source>
        <dbReference type="ARBA" id="ARBA00004323"/>
    </source>
</evidence>
<gene>
    <name evidence="11" type="ORF">TRIADDRAFT_4506</name>
</gene>
<dbReference type="eggNOG" id="KOG2287">
    <property type="taxonomic scope" value="Eukaryota"/>
</dbReference>
<evidence type="ECO:0000313" key="11">
    <source>
        <dbReference type="EMBL" id="EDV20253.1"/>
    </source>
</evidence>
<organism evidence="11 12">
    <name type="scientific">Trichoplax adhaerens</name>
    <name type="common">Trichoplax reptans</name>
    <dbReference type="NCBI Taxonomy" id="10228"/>
    <lineage>
        <taxon>Eukaryota</taxon>
        <taxon>Metazoa</taxon>
        <taxon>Placozoa</taxon>
        <taxon>Uniplacotomia</taxon>
        <taxon>Trichoplacea</taxon>
        <taxon>Trichoplacidae</taxon>
        <taxon>Trichoplax</taxon>
    </lineage>
</organism>
<dbReference type="FunCoup" id="B3SAG0">
    <property type="interactions" value="227"/>
</dbReference>
<dbReference type="STRING" id="10228.B3SAG0"/>
<keyword evidence="5" id="KW-0812">Transmembrane</keyword>
<keyword evidence="3 10" id="KW-0328">Glycosyltransferase</keyword>
<dbReference type="Proteomes" id="UP000009022">
    <property type="component" value="Unassembled WGS sequence"/>
</dbReference>
<dbReference type="PANTHER" id="PTHR11214:SF365">
    <property type="entry name" value="HEXOSYLTRANSFERASE"/>
    <property type="match status" value="1"/>
</dbReference>
<dbReference type="PhylomeDB" id="B3SAG0"/>
<dbReference type="EMBL" id="DS985261">
    <property type="protein sequence ID" value="EDV20253.1"/>
    <property type="molecule type" value="Genomic_DNA"/>
</dbReference>
<keyword evidence="8 10" id="KW-0333">Golgi apparatus</keyword>
<sequence length="219" mass="25460">IGLEYFSGRPSAKPCEMRAFILLMINSKPSHAKRRIGIRKTWGDNTELNAKAKHQYAWRTLFVVGYSTNSRLNKEVEKESAKYGDMILGNFIDHMQNLTEKSIMSMAWANRFCKPIYMYKGDDDVFVNVNLLFNFMQGQARNNRVTRFWIGRVDGSTLARRVVRKKNHKYYVSKDDYPHKLFPRFCSGFAYVMSGDVIATFLKHVPTTKKLKTVDDAYI</sequence>
<evidence type="ECO:0000256" key="6">
    <source>
        <dbReference type="ARBA" id="ARBA00022968"/>
    </source>
</evidence>
<dbReference type="OMA" id="IAMFEVE"/>
<dbReference type="AlphaFoldDB" id="B3SAG0"/>
<feature type="non-terminal residue" evidence="11">
    <location>
        <position position="219"/>
    </location>
</feature>
<evidence type="ECO:0000256" key="7">
    <source>
        <dbReference type="ARBA" id="ARBA00022989"/>
    </source>
</evidence>
<dbReference type="GO" id="GO:0016758">
    <property type="term" value="F:hexosyltransferase activity"/>
    <property type="evidence" value="ECO:0007669"/>
    <property type="project" value="InterPro"/>
</dbReference>
<evidence type="ECO:0000256" key="5">
    <source>
        <dbReference type="ARBA" id="ARBA00022692"/>
    </source>
</evidence>
<evidence type="ECO:0000256" key="9">
    <source>
        <dbReference type="ARBA" id="ARBA00023136"/>
    </source>
</evidence>
<dbReference type="GO" id="GO:0006493">
    <property type="term" value="P:protein O-linked glycosylation"/>
    <property type="evidence" value="ECO:0000318"/>
    <property type="project" value="GO_Central"/>
</dbReference>
<dbReference type="EC" id="2.4.1.-" evidence="10"/>
<keyword evidence="4" id="KW-0808">Transferase</keyword>
<feature type="non-terminal residue" evidence="11">
    <location>
        <position position="1"/>
    </location>
</feature>
<dbReference type="FunFam" id="3.90.550.50:FF:000062">
    <property type="entry name" value="Hexosyltransferase"/>
    <property type="match status" value="1"/>
</dbReference>
<dbReference type="PANTHER" id="PTHR11214">
    <property type="entry name" value="BETA-1,3-N-ACETYLGLUCOSAMINYLTRANSFERASE"/>
    <property type="match status" value="1"/>
</dbReference>
<evidence type="ECO:0000256" key="10">
    <source>
        <dbReference type="RuleBase" id="RU363063"/>
    </source>
</evidence>
<dbReference type="KEGG" id="tad:TRIADDRAFT_4506"/>
<evidence type="ECO:0000256" key="3">
    <source>
        <dbReference type="ARBA" id="ARBA00022676"/>
    </source>
</evidence>